<dbReference type="Gene3D" id="2.160.20.80">
    <property type="entry name" value="E3 ubiquitin-protein ligase SopA"/>
    <property type="match status" value="1"/>
</dbReference>
<dbReference type="Pfam" id="PF25173">
    <property type="entry name" value="Beta-prop_WDR3_1st"/>
    <property type="match status" value="1"/>
</dbReference>
<feature type="repeat" description="WD" evidence="3">
    <location>
        <begin position="765"/>
        <end position="806"/>
    </location>
</feature>
<dbReference type="InterPro" id="IPR019775">
    <property type="entry name" value="WD40_repeat_CS"/>
</dbReference>
<dbReference type="PROSITE" id="PS50943">
    <property type="entry name" value="HTH_CROC1"/>
    <property type="match status" value="1"/>
</dbReference>
<feature type="repeat" description="WD" evidence="3">
    <location>
        <begin position="1020"/>
        <end position="1061"/>
    </location>
</feature>
<dbReference type="PROSITE" id="PS50294">
    <property type="entry name" value="WD_REPEATS_REGION"/>
    <property type="match status" value="13"/>
</dbReference>
<feature type="repeat" description="WD" evidence="3">
    <location>
        <begin position="807"/>
        <end position="848"/>
    </location>
</feature>
<dbReference type="SUPFAM" id="SSF50978">
    <property type="entry name" value="WD40 repeat-like"/>
    <property type="match status" value="2"/>
</dbReference>
<dbReference type="Gene3D" id="2.130.10.10">
    <property type="entry name" value="YVTN repeat-like/Quinoprotein amine dehydrogenase"/>
    <property type="match status" value="7"/>
</dbReference>
<keyword evidence="1 3" id="KW-0853">WD repeat</keyword>
<gene>
    <name evidence="6" type="ORF">C1752_01841</name>
</gene>
<feature type="compositionally biased region" description="Polar residues" evidence="4">
    <location>
        <begin position="103"/>
        <end position="116"/>
    </location>
</feature>
<dbReference type="CDD" id="cd00093">
    <property type="entry name" value="HTH_XRE"/>
    <property type="match status" value="1"/>
</dbReference>
<feature type="repeat" description="WD" evidence="3">
    <location>
        <begin position="1062"/>
        <end position="1103"/>
    </location>
</feature>
<dbReference type="AlphaFoldDB" id="A0A2W1JJU5"/>
<dbReference type="InterPro" id="IPR015943">
    <property type="entry name" value="WD40/YVTN_repeat-like_dom_sf"/>
</dbReference>
<keyword evidence="2" id="KW-0677">Repeat</keyword>
<feature type="repeat" description="WD" evidence="3">
    <location>
        <begin position="723"/>
        <end position="764"/>
    </location>
</feature>
<feature type="repeat" description="WD" evidence="3">
    <location>
        <begin position="891"/>
        <end position="932"/>
    </location>
</feature>
<dbReference type="InterPro" id="IPR001646">
    <property type="entry name" value="5peptide_repeat"/>
</dbReference>
<dbReference type="PRINTS" id="PR00364">
    <property type="entry name" value="DISEASERSIST"/>
</dbReference>
<dbReference type="Pfam" id="PF00805">
    <property type="entry name" value="Pentapeptide"/>
    <property type="match status" value="1"/>
</dbReference>
<reference evidence="6 7" key="1">
    <citation type="journal article" date="2018" name="Sci. Rep.">
        <title>A novel species of the marine cyanobacterium Acaryochloris with a unique pigment content and lifestyle.</title>
        <authorList>
            <person name="Partensky F."/>
            <person name="Six C."/>
            <person name="Ratin M."/>
            <person name="Garczarek L."/>
            <person name="Vaulot D."/>
            <person name="Probert I."/>
            <person name="Calteau A."/>
            <person name="Gourvil P."/>
            <person name="Marie D."/>
            <person name="Grebert T."/>
            <person name="Bouchier C."/>
            <person name="Le Panse S."/>
            <person name="Gachenot M."/>
            <person name="Rodriguez F."/>
            <person name="Garrido J.L."/>
        </authorList>
    </citation>
    <scope>NUCLEOTIDE SEQUENCE [LARGE SCALE GENOMIC DNA]</scope>
    <source>
        <strain evidence="6 7">RCC1774</strain>
    </source>
</reference>
<dbReference type="InterPro" id="IPR001387">
    <property type="entry name" value="Cro/C1-type_HTH"/>
</dbReference>
<dbReference type="SMART" id="SM00320">
    <property type="entry name" value="WD40"/>
    <property type="match status" value="14"/>
</dbReference>
<accession>A0A2W1JJU5</accession>
<dbReference type="PROSITE" id="PS50082">
    <property type="entry name" value="WD_REPEATS_2"/>
    <property type="match status" value="13"/>
</dbReference>
<feature type="repeat" description="WD" evidence="3">
    <location>
        <begin position="978"/>
        <end position="1019"/>
    </location>
</feature>
<dbReference type="SUPFAM" id="SSF141571">
    <property type="entry name" value="Pentapeptide repeat-like"/>
    <property type="match status" value="1"/>
</dbReference>
<evidence type="ECO:0000256" key="3">
    <source>
        <dbReference type="PROSITE-ProRule" id="PRU00221"/>
    </source>
</evidence>
<dbReference type="InterPro" id="IPR027417">
    <property type="entry name" value="P-loop_NTPase"/>
</dbReference>
<sequence>MPRSLKAHQGRLQTLRIAIKRNGFLTQRAVSERAGYSLATVKKFLSGKPVDFATFTELCTVLNLEWEEIADLDLELPKKTSSPIVQRENRQTAKDSAREDSAQRNTEQASASQDTQDWGEAIDSSVFFGREQTLATLEGWLVQERCRLVALCGIGGIGKTTLSAKLAHRVADRFDYLIWRSLKNAPPVQEILASILNFFIERPTVHLIGNEVAESFDAQLLQLMNCLRNERCLIVLDNIESLFGEGDRAGTYLSGYEGYGQLLRTLSETDHNSSILLTSRELPKEISVQVGETSPIRSLQLSGLSTAEGQALIHATGQVNSPFIGTEAEWNQLVKVYSGNPLALKIIAASVRDYFDGSLSAFLELAQQDLFIFGDIKQLLAQQMKRLPAMERDIMYWLAVNREPVVWRTLQLDMVETVPLNKLLQAIDSLERRSLLEKNGSRITQQAVIMDYFTGELIDRVCEEVRSQTPDQLRSYGLVKANSGDHIYQAQIRLILAPIMSKLQTEWSSTEALASTLTASLEPVQRLPTRDLSYLGSNVLTLLHHLGIDLQGYDFSNLTLRQTSLQGLTLHNVNFSGSDLSDSIFNQPFGSIRAMAFRAEDNALATGDTNGEIWLWRSQLPSAASPGSIADICSHISTFEGHQNWVCSVVFSPDGMQLASASADRTVRLWDVNTGECLHILEGHQNWVMSVAFSPDGKLLASGSADRTVRLWDVNTGECLRVLEGHRHGIWSVAFAPNGGYLASGSADSTIKLWASPTGECLNTLIDHKHGVWSVAFSADGTQLASGSADQTIRLWDMPSGQCLQTLNGHQNWIWMVAFSPDGTQLASGSADQTVRLWDVQTQQCLRVLTGHSNWVWSVAFSSDGNYLTSGSEDRTLRLWHLGNGQCLKSLQGSGNWVWALAFSPDGSQLASGQGDRNIYLWDMQAADLENASEPLSGVQEAIWSVAFSPSGQQLASGNEEGDVHLWQLNKQQSHCHFSGHTKSVWSVAFDPSGSLLASGSADQTIKLWNVDRGNCQQTLTGHRHWVSSVAFHPQKNLLASGSYDRTIKLWDLNTYDCIDTWEGHTSGLWCIAFSPTGDFLVSSSMDQTIRLWDTSTGTCEQVFQDHENWVISVAVSPDGKWIASGSADRTVRLWNTQTREPVHILKGHMNSIWSVAFSPDGRTLASGSDDKTIRLWSINTGKCLKTIKNKEPYDGMNIAGVEGLTESEISTLQQLGAIDASAEN</sequence>
<dbReference type="PRINTS" id="PR00320">
    <property type="entry name" value="GPROTEINBRPT"/>
</dbReference>
<dbReference type="Proteomes" id="UP000248857">
    <property type="component" value="Unassembled WGS sequence"/>
</dbReference>
<feature type="repeat" description="WD" evidence="3">
    <location>
        <begin position="936"/>
        <end position="970"/>
    </location>
</feature>
<dbReference type="OrthoDB" id="434800at2"/>
<feature type="repeat" description="WD" evidence="3">
    <location>
        <begin position="849"/>
        <end position="890"/>
    </location>
</feature>
<comment type="caution">
    <text evidence="6">The sequence shown here is derived from an EMBL/GenBank/DDBJ whole genome shotgun (WGS) entry which is preliminary data.</text>
</comment>
<name>A0A2W1JJU5_9CYAN</name>
<dbReference type="InterPro" id="IPR002182">
    <property type="entry name" value="NB-ARC"/>
</dbReference>
<evidence type="ECO:0000256" key="4">
    <source>
        <dbReference type="SAM" id="MobiDB-lite"/>
    </source>
</evidence>
<feature type="repeat" description="WD" evidence="3">
    <location>
        <begin position="681"/>
        <end position="722"/>
    </location>
</feature>
<feature type="domain" description="HTH cro/C1-type" evidence="5">
    <location>
        <begin position="25"/>
        <end position="69"/>
    </location>
</feature>
<dbReference type="InterPro" id="IPR036322">
    <property type="entry name" value="WD40_repeat_dom_sf"/>
</dbReference>
<dbReference type="RefSeq" id="WP_110985787.1">
    <property type="nucleotide sequence ID" value="NZ_CAWNWM010000004.1"/>
</dbReference>
<dbReference type="EMBL" id="PQWO01000004">
    <property type="protein sequence ID" value="PZD73688.1"/>
    <property type="molecule type" value="Genomic_DNA"/>
</dbReference>
<evidence type="ECO:0000256" key="1">
    <source>
        <dbReference type="ARBA" id="ARBA00022574"/>
    </source>
</evidence>
<dbReference type="CDD" id="cd00200">
    <property type="entry name" value="WD40"/>
    <property type="match status" value="2"/>
</dbReference>
<feature type="repeat" description="WD" evidence="3">
    <location>
        <begin position="639"/>
        <end position="680"/>
    </location>
</feature>
<feature type="region of interest" description="Disordered" evidence="4">
    <location>
        <begin position="83"/>
        <end position="116"/>
    </location>
</feature>
<dbReference type="SUPFAM" id="SSF52540">
    <property type="entry name" value="P-loop containing nucleoside triphosphate hydrolases"/>
    <property type="match status" value="1"/>
</dbReference>
<protein>
    <recommendedName>
        <fullName evidence="5">HTH cro/C1-type domain-containing protein</fullName>
    </recommendedName>
</protein>
<dbReference type="GO" id="GO:0043531">
    <property type="term" value="F:ADP binding"/>
    <property type="evidence" value="ECO:0007669"/>
    <property type="project" value="InterPro"/>
</dbReference>
<feature type="compositionally biased region" description="Basic and acidic residues" evidence="4">
    <location>
        <begin position="87"/>
        <end position="102"/>
    </location>
</feature>
<keyword evidence="7" id="KW-1185">Reference proteome</keyword>
<dbReference type="Pfam" id="PF00400">
    <property type="entry name" value="WD40"/>
    <property type="match status" value="3"/>
</dbReference>
<evidence type="ECO:0000313" key="6">
    <source>
        <dbReference type="EMBL" id="PZD73688.1"/>
    </source>
</evidence>
<dbReference type="PROSITE" id="PS00678">
    <property type="entry name" value="WD_REPEATS_1"/>
    <property type="match status" value="9"/>
</dbReference>
<dbReference type="Pfam" id="PF25168">
    <property type="entry name" value="Beta-prop_WDR36-Utp21_2nd"/>
    <property type="match status" value="1"/>
</dbReference>
<feature type="repeat" description="WD" evidence="3">
    <location>
        <begin position="1146"/>
        <end position="1187"/>
    </location>
</feature>
<dbReference type="PANTHER" id="PTHR19879">
    <property type="entry name" value="TRANSCRIPTION INITIATION FACTOR TFIID"/>
    <property type="match status" value="1"/>
</dbReference>
<dbReference type="InterPro" id="IPR020472">
    <property type="entry name" value="WD40_PAC1"/>
</dbReference>
<evidence type="ECO:0000256" key="2">
    <source>
        <dbReference type="ARBA" id="ARBA00022737"/>
    </source>
</evidence>
<dbReference type="Gene3D" id="3.40.50.300">
    <property type="entry name" value="P-loop containing nucleotide triphosphate hydrolases"/>
    <property type="match status" value="1"/>
</dbReference>
<dbReference type="Pfam" id="PF00931">
    <property type="entry name" value="NB-ARC"/>
    <property type="match status" value="1"/>
</dbReference>
<evidence type="ECO:0000259" key="5">
    <source>
        <dbReference type="PROSITE" id="PS50943"/>
    </source>
</evidence>
<dbReference type="InterPro" id="IPR001680">
    <property type="entry name" value="WD40_rpt"/>
</dbReference>
<organism evidence="6 7">
    <name type="scientific">Acaryochloris thomasi RCC1774</name>
    <dbReference type="NCBI Taxonomy" id="1764569"/>
    <lineage>
        <taxon>Bacteria</taxon>
        <taxon>Bacillati</taxon>
        <taxon>Cyanobacteriota</taxon>
        <taxon>Cyanophyceae</taxon>
        <taxon>Acaryochloridales</taxon>
        <taxon>Acaryochloridaceae</taxon>
        <taxon>Acaryochloris</taxon>
        <taxon>Acaryochloris thomasi</taxon>
    </lineage>
</organism>
<dbReference type="PANTHER" id="PTHR19879:SF9">
    <property type="entry name" value="TRANSCRIPTION INITIATION FACTOR TFIID SUBUNIT 5"/>
    <property type="match status" value="1"/>
</dbReference>
<feature type="repeat" description="WD" evidence="3">
    <location>
        <begin position="1104"/>
        <end position="1145"/>
    </location>
</feature>
<evidence type="ECO:0000313" key="7">
    <source>
        <dbReference type="Proteomes" id="UP000248857"/>
    </source>
</evidence>
<proteinExistence type="predicted"/>